<keyword evidence="14" id="KW-1185">Reference proteome</keyword>
<dbReference type="GO" id="GO:0016887">
    <property type="term" value="F:ATP hydrolysis activity"/>
    <property type="evidence" value="ECO:0007669"/>
    <property type="project" value="InterPro"/>
</dbReference>
<keyword evidence="6 13" id="KW-0067">ATP-binding</keyword>
<evidence type="ECO:0000256" key="6">
    <source>
        <dbReference type="ARBA" id="ARBA00022840"/>
    </source>
</evidence>
<feature type="domain" description="ABC transporter" evidence="11">
    <location>
        <begin position="349"/>
        <end position="582"/>
    </location>
</feature>
<gene>
    <name evidence="13" type="ORF">H7B90_05835</name>
</gene>
<dbReference type="InterPro" id="IPR039421">
    <property type="entry name" value="Type_1_exporter"/>
</dbReference>
<dbReference type="GO" id="GO:0005524">
    <property type="term" value="F:ATP binding"/>
    <property type="evidence" value="ECO:0007669"/>
    <property type="project" value="UniProtKB-KW"/>
</dbReference>
<dbReference type="InterPro" id="IPR003593">
    <property type="entry name" value="AAA+_ATPase"/>
</dbReference>
<dbReference type="Pfam" id="PF00005">
    <property type="entry name" value="ABC_tran"/>
    <property type="match status" value="1"/>
</dbReference>
<dbReference type="SUPFAM" id="SSF52540">
    <property type="entry name" value="P-loop containing nucleoside triphosphate hydrolases"/>
    <property type="match status" value="1"/>
</dbReference>
<dbReference type="SUPFAM" id="SSF90123">
    <property type="entry name" value="ABC transporter transmembrane region"/>
    <property type="match status" value="1"/>
</dbReference>
<evidence type="ECO:0000256" key="3">
    <source>
        <dbReference type="ARBA" id="ARBA00022475"/>
    </source>
</evidence>
<evidence type="ECO:0000256" key="4">
    <source>
        <dbReference type="ARBA" id="ARBA00022692"/>
    </source>
</evidence>
<dbReference type="InterPro" id="IPR011527">
    <property type="entry name" value="ABC1_TM_dom"/>
</dbReference>
<dbReference type="PANTHER" id="PTHR43394">
    <property type="entry name" value="ATP-DEPENDENT PERMEASE MDL1, MITOCHONDRIAL"/>
    <property type="match status" value="1"/>
</dbReference>
<keyword evidence="5" id="KW-0547">Nucleotide-binding</keyword>
<keyword evidence="3" id="KW-1003">Cell membrane</keyword>
<comment type="subcellular location">
    <subcellularLocation>
        <location evidence="1">Cell membrane</location>
        <topology evidence="1">Multi-pass membrane protein</topology>
    </subcellularLocation>
</comment>
<dbReference type="InterPro" id="IPR027417">
    <property type="entry name" value="P-loop_NTPase"/>
</dbReference>
<feature type="transmembrane region" description="Helical" evidence="10">
    <location>
        <begin position="243"/>
        <end position="264"/>
    </location>
</feature>
<evidence type="ECO:0000256" key="7">
    <source>
        <dbReference type="ARBA" id="ARBA00022989"/>
    </source>
</evidence>
<protein>
    <submittedName>
        <fullName evidence="13">ABC transporter ATP-binding protein</fullName>
    </submittedName>
</protein>
<keyword evidence="2" id="KW-0813">Transport</keyword>
<comment type="caution">
    <text evidence="13">The sequence shown here is derived from an EMBL/GenBank/DDBJ whole genome shotgun (WGS) entry which is preliminary data.</text>
</comment>
<name>A0A841TYC3_9BACL</name>
<dbReference type="CDD" id="cd07346">
    <property type="entry name" value="ABC_6TM_exporters"/>
    <property type="match status" value="1"/>
</dbReference>
<dbReference type="PANTHER" id="PTHR43394:SF1">
    <property type="entry name" value="ATP-BINDING CASSETTE SUB-FAMILY B MEMBER 10, MITOCHONDRIAL"/>
    <property type="match status" value="1"/>
</dbReference>
<dbReference type="InterPro" id="IPR017871">
    <property type="entry name" value="ABC_transporter-like_CS"/>
</dbReference>
<evidence type="ECO:0000313" key="13">
    <source>
        <dbReference type="EMBL" id="MBB6690921.1"/>
    </source>
</evidence>
<dbReference type="InterPro" id="IPR003439">
    <property type="entry name" value="ABC_transporter-like_ATP-bd"/>
</dbReference>
<organism evidence="13 14">
    <name type="scientific">Cohnella xylanilytica</name>
    <dbReference type="NCBI Taxonomy" id="557555"/>
    <lineage>
        <taxon>Bacteria</taxon>
        <taxon>Bacillati</taxon>
        <taxon>Bacillota</taxon>
        <taxon>Bacilli</taxon>
        <taxon>Bacillales</taxon>
        <taxon>Paenibacillaceae</taxon>
        <taxon>Cohnella</taxon>
    </lineage>
</organism>
<dbReference type="Gene3D" id="1.20.1560.10">
    <property type="entry name" value="ABC transporter type 1, transmembrane domain"/>
    <property type="match status" value="1"/>
</dbReference>
<dbReference type="SMART" id="SM00382">
    <property type="entry name" value="AAA"/>
    <property type="match status" value="1"/>
</dbReference>
<dbReference type="InterPro" id="IPR036640">
    <property type="entry name" value="ABC1_TM_sf"/>
</dbReference>
<keyword evidence="7 10" id="KW-1133">Transmembrane helix</keyword>
<dbReference type="Proteomes" id="UP000553776">
    <property type="component" value="Unassembled WGS sequence"/>
</dbReference>
<dbReference type="Gene3D" id="3.40.50.300">
    <property type="entry name" value="P-loop containing nucleotide triphosphate hydrolases"/>
    <property type="match status" value="1"/>
</dbReference>
<dbReference type="AlphaFoldDB" id="A0A841TYC3"/>
<dbReference type="PROSITE" id="PS50929">
    <property type="entry name" value="ABC_TM1F"/>
    <property type="match status" value="1"/>
</dbReference>
<evidence type="ECO:0000256" key="2">
    <source>
        <dbReference type="ARBA" id="ARBA00022448"/>
    </source>
</evidence>
<evidence type="ECO:0000256" key="8">
    <source>
        <dbReference type="ARBA" id="ARBA00023136"/>
    </source>
</evidence>
<evidence type="ECO:0000256" key="1">
    <source>
        <dbReference type="ARBA" id="ARBA00004651"/>
    </source>
</evidence>
<dbReference type="EMBL" id="JACJVR010000019">
    <property type="protein sequence ID" value="MBB6690921.1"/>
    <property type="molecule type" value="Genomic_DNA"/>
</dbReference>
<feature type="region of interest" description="Disordered" evidence="9">
    <location>
        <begin position="584"/>
        <end position="603"/>
    </location>
</feature>
<dbReference type="GO" id="GO:0005886">
    <property type="term" value="C:plasma membrane"/>
    <property type="evidence" value="ECO:0007669"/>
    <property type="project" value="UniProtKB-SubCell"/>
</dbReference>
<dbReference type="RefSeq" id="WP_185134912.1">
    <property type="nucleotide sequence ID" value="NZ_BORM01000017.1"/>
</dbReference>
<evidence type="ECO:0000256" key="5">
    <source>
        <dbReference type="ARBA" id="ARBA00022741"/>
    </source>
</evidence>
<evidence type="ECO:0000259" key="12">
    <source>
        <dbReference type="PROSITE" id="PS50929"/>
    </source>
</evidence>
<sequence length="603" mass="66299">MHGFKLFMRLSPHVNVRWPLTSTAYACTLIQLALTMAQPMIFAYLIDDVLIEGDKALVLPLLGLSLGLAVLSILFSFVRSGLFRYLGIRHTLDIRDVLLRHTRAIPLPDIEKPGAGKFTALLGMDAATLGNFLNHVIVEMLSQLFMMVAAFGILFYMDWRLGVVAVACSPFLLLSPRLFRRPLAGYAGQVRTHNEEIGTHLYESIEGSREIRVFGLEGWEQGRNESMYRGLVRASTRETLFRVMSYQTGGLLISAIIAVVYWIGSSQVLDGALSVGMMVASVSYLHNALNPIQQLNNFYGELQSSEVAMARIEQFLATPVDAYARNERAAEEAEAEPAGAEPAGAGVGVEIRDLQVEYDGVRILKDVTLSLPAGKIYAFVGRSGSGKTTLFRTLLGLMPISGGTVVVGGRPLEEMTRKEIVRRFGAVFQESYLFRGTLYENIAIGRLDATEEEVAEAARLADLGALVESLPDGLRTRIDHKGFQLSGGQRQRIAIARALLRRPGILVLDEPTSALDQLTENEVMDAIRSSMAGRTVFVSTHRLRTIENADRIIVMEHGRVVAEGTHAELMRSSRLYFEMASTFETEREPRSGSNEAAEAGVGA</sequence>
<reference evidence="13 14" key="1">
    <citation type="submission" date="2020-08" db="EMBL/GenBank/DDBJ databases">
        <title>Cohnella phylogeny.</title>
        <authorList>
            <person name="Dunlap C."/>
        </authorList>
    </citation>
    <scope>NUCLEOTIDE SEQUENCE [LARGE SCALE GENOMIC DNA]</scope>
    <source>
        <strain evidence="13 14">DSM 25239</strain>
    </source>
</reference>
<keyword evidence="4 10" id="KW-0812">Transmembrane</keyword>
<dbReference type="PROSITE" id="PS50893">
    <property type="entry name" value="ABC_TRANSPORTER_2"/>
    <property type="match status" value="1"/>
</dbReference>
<feature type="transmembrane region" description="Helical" evidence="10">
    <location>
        <begin position="57"/>
        <end position="78"/>
    </location>
</feature>
<evidence type="ECO:0000313" key="14">
    <source>
        <dbReference type="Proteomes" id="UP000553776"/>
    </source>
</evidence>
<dbReference type="FunFam" id="3.40.50.300:FF:000221">
    <property type="entry name" value="Multidrug ABC transporter ATP-binding protein"/>
    <property type="match status" value="1"/>
</dbReference>
<dbReference type="Pfam" id="PF00664">
    <property type="entry name" value="ABC_membrane"/>
    <property type="match status" value="1"/>
</dbReference>
<evidence type="ECO:0000256" key="10">
    <source>
        <dbReference type="SAM" id="Phobius"/>
    </source>
</evidence>
<accession>A0A841TYC3</accession>
<feature type="transmembrane region" description="Helical" evidence="10">
    <location>
        <begin position="20"/>
        <end position="45"/>
    </location>
</feature>
<feature type="transmembrane region" description="Helical" evidence="10">
    <location>
        <begin position="161"/>
        <end position="179"/>
    </location>
</feature>
<dbReference type="GO" id="GO:0015421">
    <property type="term" value="F:ABC-type oligopeptide transporter activity"/>
    <property type="evidence" value="ECO:0007669"/>
    <property type="project" value="TreeGrafter"/>
</dbReference>
<evidence type="ECO:0000256" key="9">
    <source>
        <dbReference type="SAM" id="MobiDB-lite"/>
    </source>
</evidence>
<dbReference type="PROSITE" id="PS00211">
    <property type="entry name" value="ABC_TRANSPORTER_1"/>
    <property type="match status" value="1"/>
</dbReference>
<evidence type="ECO:0000259" key="11">
    <source>
        <dbReference type="PROSITE" id="PS50893"/>
    </source>
</evidence>
<feature type="transmembrane region" description="Helical" evidence="10">
    <location>
        <begin position="132"/>
        <end position="155"/>
    </location>
</feature>
<proteinExistence type="predicted"/>
<feature type="domain" description="ABC transmembrane type-1" evidence="12">
    <location>
        <begin position="26"/>
        <end position="304"/>
    </location>
</feature>
<keyword evidence="8 10" id="KW-0472">Membrane</keyword>